<sequence>MNTSTHTVTETLQQLHDHYVQAVNLAVADDDMEQVQRLAAEFDLEALDVVRHSLAA</sequence>
<name>A0A6L7EUB6_9ACTN</name>
<dbReference type="RefSeq" id="WP_160876131.1">
    <property type="nucleotide sequence ID" value="NZ_WUEK01000003.1"/>
</dbReference>
<dbReference type="Proteomes" id="UP000473325">
    <property type="component" value="Unassembled WGS sequence"/>
</dbReference>
<proteinExistence type="predicted"/>
<evidence type="ECO:0000313" key="2">
    <source>
        <dbReference type="Proteomes" id="UP000473325"/>
    </source>
</evidence>
<comment type="caution">
    <text evidence="1">The sequence shown here is derived from an EMBL/GenBank/DDBJ whole genome shotgun (WGS) entry which is preliminary data.</text>
</comment>
<dbReference type="EMBL" id="WUEK01000003">
    <property type="protein sequence ID" value="MXG89058.1"/>
    <property type="molecule type" value="Genomic_DNA"/>
</dbReference>
<protein>
    <submittedName>
        <fullName evidence="1">Uncharacterized protein</fullName>
    </submittedName>
</protein>
<reference evidence="1 2" key="1">
    <citation type="submission" date="2019-12" db="EMBL/GenBank/DDBJ databases">
        <authorList>
            <person name="Kun Z."/>
        </authorList>
    </citation>
    <scope>NUCLEOTIDE SEQUENCE [LARGE SCALE GENOMIC DNA]</scope>
    <source>
        <strain evidence="1 2">YIM 123512</strain>
    </source>
</reference>
<evidence type="ECO:0000313" key="1">
    <source>
        <dbReference type="EMBL" id="MXG89058.1"/>
    </source>
</evidence>
<organism evidence="1 2">
    <name type="scientific">Nocardioides flavescens</name>
    <dbReference type="NCBI Taxonomy" id="2691959"/>
    <lineage>
        <taxon>Bacteria</taxon>
        <taxon>Bacillati</taxon>
        <taxon>Actinomycetota</taxon>
        <taxon>Actinomycetes</taxon>
        <taxon>Propionibacteriales</taxon>
        <taxon>Nocardioidaceae</taxon>
        <taxon>Nocardioides</taxon>
    </lineage>
</organism>
<dbReference type="AlphaFoldDB" id="A0A6L7EUB6"/>
<accession>A0A6L7EUB6</accession>
<keyword evidence="2" id="KW-1185">Reference proteome</keyword>
<gene>
    <name evidence="1" type="ORF">GRQ65_05790</name>
</gene>